<dbReference type="Pfam" id="PF06985">
    <property type="entry name" value="HET"/>
    <property type="match status" value="1"/>
</dbReference>
<evidence type="ECO:0000313" key="2">
    <source>
        <dbReference type="EMBL" id="THV01263.1"/>
    </source>
</evidence>
<evidence type="ECO:0000259" key="1">
    <source>
        <dbReference type="Pfam" id="PF06985"/>
    </source>
</evidence>
<dbReference type="EMBL" id="ML179092">
    <property type="protein sequence ID" value="THV01263.1"/>
    <property type="molecule type" value="Genomic_DNA"/>
</dbReference>
<feature type="non-terminal residue" evidence="2">
    <location>
        <position position="132"/>
    </location>
</feature>
<name>A0A4S8MF55_DENBC</name>
<proteinExistence type="predicted"/>
<gene>
    <name evidence="2" type="ORF">K435DRAFT_607517</name>
</gene>
<protein>
    <recommendedName>
        <fullName evidence="1">Heterokaryon incompatibility domain-containing protein</fullName>
    </recommendedName>
</protein>
<organism evidence="2 3">
    <name type="scientific">Dendrothele bispora (strain CBS 962.96)</name>
    <dbReference type="NCBI Taxonomy" id="1314807"/>
    <lineage>
        <taxon>Eukaryota</taxon>
        <taxon>Fungi</taxon>
        <taxon>Dikarya</taxon>
        <taxon>Basidiomycota</taxon>
        <taxon>Agaricomycotina</taxon>
        <taxon>Agaricomycetes</taxon>
        <taxon>Agaricomycetidae</taxon>
        <taxon>Agaricales</taxon>
        <taxon>Agaricales incertae sedis</taxon>
        <taxon>Dendrothele</taxon>
    </lineage>
</organism>
<sequence length="132" mass="15048">VYSTPLDTLHNTSLDLTPYFTEEQYRFIDADAFIKSKTLAIHEMSFLPNLYTVISYVWFGLPASVLQLNHDGSFHVSCGFRSDGTPREDGGPINLQVLEYACKWASDTSSSYVWLDRLCILQTSKKDKAWQI</sequence>
<dbReference type="OrthoDB" id="674604at2759"/>
<feature type="domain" description="Heterokaryon incompatibility" evidence="1">
    <location>
        <begin position="51"/>
        <end position="132"/>
    </location>
</feature>
<feature type="non-terminal residue" evidence="2">
    <location>
        <position position="1"/>
    </location>
</feature>
<reference evidence="2 3" key="1">
    <citation type="journal article" date="2019" name="Nat. Ecol. Evol.">
        <title>Megaphylogeny resolves global patterns of mushroom evolution.</title>
        <authorList>
            <person name="Varga T."/>
            <person name="Krizsan K."/>
            <person name="Foldi C."/>
            <person name="Dima B."/>
            <person name="Sanchez-Garcia M."/>
            <person name="Sanchez-Ramirez S."/>
            <person name="Szollosi G.J."/>
            <person name="Szarkandi J.G."/>
            <person name="Papp V."/>
            <person name="Albert L."/>
            <person name="Andreopoulos W."/>
            <person name="Angelini C."/>
            <person name="Antonin V."/>
            <person name="Barry K.W."/>
            <person name="Bougher N.L."/>
            <person name="Buchanan P."/>
            <person name="Buyck B."/>
            <person name="Bense V."/>
            <person name="Catcheside P."/>
            <person name="Chovatia M."/>
            <person name="Cooper J."/>
            <person name="Damon W."/>
            <person name="Desjardin D."/>
            <person name="Finy P."/>
            <person name="Geml J."/>
            <person name="Haridas S."/>
            <person name="Hughes K."/>
            <person name="Justo A."/>
            <person name="Karasinski D."/>
            <person name="Kautmanova I."/>
            <person name="Kiss B."/>
            <person name="Kocsube S."/>
            <person name="Kotiranta H."/>
            <person name="LaButti K.M."/>
            <person name="Lechner B.E."/>
            <person name="Liimatainen K."/>
            <person name="Lipzen A."/>
            <person name="Lukacs Z."/>
            <person name="Mihaltcheva S."/>
            <person name="Morgado L.N."/>
            <person name="Niskanen T."/>
            <person name="Noordeloos M.E."/>
            <person name="Ohm R.A."/>
            <person name="Ortiz-Santana B."/>
            <person name="Ovrebo C."/>
            <person name="Racz N."/>
            <person name="Riley R."/>
            <person name="Savchenko A."/>
            <person name="Shiryaev A."/>
            <person name="Soop K."/>
            <person name="Spirin V."/>
            <person name="Szebenyi C."/>
            <person name="Tomsovsky M."/>
            <person name="Tulloss R.E."/>
            <person name="Uehling J."/>
            <person name="Grigoriev I.V."/>
            <person name="Vagvolgyi C."/>
            <person name="Papp T."/>
            <person name="Martin F.M."/>
            <person name="Miettinen O."/>
            <person name="Hibbett D.S."/>
            <person name="Nagy L.G."/>
        </authorList>
    </citation>
    <scope>NUCLEOTIDE SEQUENCE [LARGE SCALE GENOMIC DNA]</scope>
    <source>
        <strain evidence="2 3">CBS 962.96</strain>
    </source>
</reference>
<dbReference type="InterPro" id="IPR010730">
    <property type="entry name" value="HET"/>
</dbReference>
<dbReference type="Proteomes" id="UP000297245">
    <property type="component" value="Unassembled WGS sequence"/>
</dbReference>
<evidence type="ECO:0000313" key="3">
    <source>
        <dbReference type="Proteomes" id="UP000297245"/>
    </source>
</evidence>
<accession>A0A4S8MF55</accession>
<dbReference type="AlphaFoldDB" id="A0A4S8MF55"/>
<keyword evidence="3" id="KW-1185">Reference proteome</keyword>